<evidence type="ECO:0000256" key="3">
    <source>
        <dbReference type="ARBA" id="ARBA00022692"/>
    </source>
</evidence>
<dbReference type="SMART" id="SM00397">
    <property type="entry name" value="t_SNARE"/>
    <property type="match status" value="1"/>
</dbReference>
<protein>
    <submittedName>
        <fullName evidence="9">Syntaxin-PMa</fullName>
    </submittedName>
</protein>
<dbReference type="VEuPathDB" id="AmoebaDB:NF0073010"/>
<dbReference type="InterPro" id="IPR010989">
    <property type="entry name" value="SNARE"/>
</dbReference>
<dbReference type="GeneID" id="68115775"/>
<dbReference type="GO" id="GO:0000149">
    <property type="term" value="F:SNARE binding"/>
    <property type="evidence" value="ECO:0007669"/>
    <property type="project" value="TreeGrafter"/>
</dbReference>
<dbReference type="InterPro" id="IPR006011">
    <property type="entry name" value="Syntaxin_N"/>
</dbReference>
<dbReference type="Gene3D" id="1.20.5.110">
    <property type="match status" value="1"/>
</dbReference>
<evidence type="ECO:0000256" key="4">
    <source>
        <dbReference type="ARBA" id="ARBA00022989"/>
    </source>
</evidence>
<dbReference type="Pfam" id="PF00804">
    <property type="entry name" value="Syntaxin"/>
    <property type="match status" value="1"/>
</dbReference>
<dbReference type="GO" id="GO:0006906">
    <property type="term" value="P:vesicle fusion"/>
    <property type="evidence" value="ECO:0007669"/>
    <property type="project" value="TreeGrafter"/>
</dbReference>
<dbReference type="RefSeq" id="XP_044558063.1">
    <property type="nucleotide sequence ID" value="XM_044712423.1"/>
</dbReference>
<evidence type="ECO:0000256" key="1">
    <source>
        <dbReference type="ARBA" id="ARBA00004211"/>
    </source>
</evidence>
<keyword evidence="4 7" id="KW-1133">Transmembrane helix</keyword>
<dbReference type="SMART" id="SM00503">
    <property type="entry name" value="SynN"/>
    <property type="match status" value="1"/>
</dbReference>
<dbReference type="GO" id="GO:0006886">
    <property type="term" value="P:intracellular protein transport"/>
    <property type="evidence" value="ECO:0007669"/>
    <property type="project" value="TreeGrafter"/>
</dbReference>
<dbReference type="OrthoDB" id="10255013at2759"/>
<dbReference type="EMBL" id="VFQX01000061">
    <property type="protein sequence ID" value="KAF0973350.1"/>
    <property type="molecule type" value="Genomic_DNA"/>
</dbReference>
<evidence type="ECO:0000256" key="7">
    <source>
        <dbReference type="SAM" id="Phobius"/>
    </source>
</evidence>
<dbReference type="GO" id="GO:0006887">
    <property type="term" value="P:exocytosis"/>
    <property type="evidence" value="ECO:0007669"/>
    <property type="project" value="TreeGrafter"/>
</dbReference>
<name>A0A2P1N6T3_NAEFO</name>
<dbReference type="GO" id="GO:0048278">
    <property type="term" value="P:vesicle docking"/>
    <property type="evidence" value="ECO:0007669"/>
    <property type="project" value="TreeGrafter"/>
</dbReference>
<dbReference type="OMA" id="HPRNAPQ"/>
<dbReference type="Proteomes" id="UP000444721">
    <property type="component" value="Unassembled WGS sequence"/>
</dbReference>
<dbReference type="VEuPathDB" id="AmoebaDB:NfTy_092480"/>
<comment type="similarity">
    <text evidence="2">Belongs to the syntaxin family.</text>
</comment>
<dbReference type="GO" id="GO:0012505">
    <property type="term" value="C:endomembrane system"/>
    <property type="evidence" value="ECO:0007669"/>
    <property type="project" value="TreeGrafter"/>
</dbReference>
<feature type="domain" description="T-SNARE coiled-coil homology" evidence="8">
    <location>
        <begin position="222"/>
        <end position="284"/>
    </location>
</feature>
<reference evidence="10 11" key="2">
    <citation type="journal article" date="2019" name="Sci. Rep.">
        <title>Nanopore sequencing improves the draft genome of the human pathogenic amoeba Naegleria fowleri.</title>
        <authorList>
            <person name="Liechti N."/>
            <person name="Schurch N."/>
            <person name="Bruggmann R."/>
            <person name="Wittwer M."/>
        </authorList>
    </citation>
    <scope>NUCLEOTIDE SEQUENCE [LARGE SCALE GENOMIC DNA]</scope>
    <source>
        <strain evidence="10 11">ATCC 30894</strain>
    </source>
</reference>
<dbReference type="InterPro" id="IPR000727">
    <property type="entry name" value="T_SNARE_dom"/>
</dbReference>
<dbReference type="GO" id="GO:0005886">
    <property type="term" value="C:plasma membrane"/>
    <property type="evidence" value="ECO:0007669"/>
    <property type="project" value="TreeGrafter"/>
</dbReference>
<dbReference type="PANTHER" id="PTHR19957:SF307">
    <property type="entry name" value="PROTEIN SSO1-RELATED"/>
    <property type="match status" value="1"/>
</dbReference>
<accession>A0A2P1N6T3</accession>
<gene>
    <name evidence="10" type="ORF">FDP41_008557</name>
</gene>
<evidence type="ECO:0000313" key="9">
    <source>
        <dbReference type="EMBL" id="AVP50000.1"/>
    </source>
</evidence>
<keyword evidence="3 7" id="KW-0812">Transmembrane</keyword>
<dbReference type="GO" id="GO:0031201">
    <property type="term" value="C:SNARE complex"/>
    <property type="evidence" value="ECO:0007669"/>
    <property type="project" value="TreeGrafter"/>
</dbReference>
<dbReference type="EMBL" id="MG880231">
    <property type="protein sequence ID" value="AVP50000.1"/>
    <property type="molecule type" value="Genomic_DNA"/>
</dbReference>
<dbReference type="Gene3D" id="1.20.58.70">
    <property type="match status" value="1"/>
</dbReference>
<dbReference type="PROSITE" id="PS50192">
    <property type="entry name" value="T_SNARE"/>
    <property type="match status" value="1"/>
</dbReference>
<evidence type="ECO:0000313" key="11">
    <source>
        <dbReference type="Proteomes" id="UP000444721"/>
    </source>
</evidence>
<dbReference type="PANTHER" id="PTHR19957">
    <property type="entry name" value="SYNTAXIN"/>
    <property type="match status" value="1"/>
</dbReference>
<evidence type="ECO:0000256" key="5">
    <source>
        <dbReference type="ARBA" id="ARBA00023136"/>
    </source>
</evidence>
<evidence type="ECO:0000313" key="10">
    <source>
        <dbReference type="EMBL" id="KAF0973350.1"/>
    </source>
</evidence>
<proteinExistence type="inferred from homology"/>
<evidence type="ECO:0000256" key="6">
    <source>
        <dbReference type="SAM" id="Coils"/>
    </source>
</evidence>
<feature type="transmembrane region" description="Helical" evidence="7">
    <location>
        <begin position="295"/>
        <end position="321"/>
    </location>
</feature>
<organism evidence="9">
    <name type="scientific">Naegleria fowleri</name>
    <name type="common">Brain eating amoeba</name>
    <dbReference type="NCBI Taxonomy" id="5763"/>
    <lineage>
        <taxon>Eukaryota</taxon>
        <taxon>Discoba</taxon>
        <taxon>Heterolobosea</taxon>
        <taxon>Tetramitia</taxon>
        <taxon>Eutetramitia</taxon>
        <taxon>Vahlkampfiidae</taxon>
        <taxon>Naegleria</taxon>
    </lineage>
</organism>
<dbReference type="InterPro" id="IPR045242">
    <property type="entry name" value="Syntaxin"/>
</dbReference>
<keyword evidence="11" id="KW-1185">Reference proteome</keyword>
<keyword evidence="6" id="KW-0175">Coiled coil</keyword>
<reference evidence="9" key="1">
    <citation type="journal article" date="2018" name="J. Cell Sci.">
        <title>Identification and characterisation of the cryptic Golgi apparatus in Naegleria gruberi.</title>
        <authorList>
            <person name="Herman E.K."/>
            <person name="Yiangou L."/>
            <person name="Cantoni D.M."/>
            <person name="Miller C.N."/>
            <person name="Marciano-Cabral F."/>
            <person name="Anthonyrajah E."/>
            <person name="Dacks J.B."/>
            <person name="Tsaousis A.D."/>
        </authorList>
    </citation>
    <scope>NUCLEOTIDE SEQUENCE</scope>
    <source>
        <strain evidence="9">CDC:V212</strain>
    </source>
</reference>
<evidence type="ECO:0000256" key="2">
    <source>
        <dbReference type="ARBA" id="ARBA00009063"/>
    </source>
</evidence>
<dbReference type="Pfam" id="PF05739">
    <property type="entry name" value="SNARE"/>
    <property type="match status" value="1"/>
</dbReference>
<feature type="coiled-coil region" evidence="6">
    <location>
        <begin position="42"/>
        <end position="69"/>
    </location>
</feature>
<dbReference type="CDD" id="cd00179">
    <property type="entry name" value="SynN"/>
    <property type="match status" value="1"/>
</dbReference>
<keyword evidence="5 7" id="KW-0472">Membrane</keyword>
<dbReference type="GO" id="GO:0005484">
    <property type="term" value="F:SNAP receptor activity"/>
    <property type="evidence" value="ECO:0007669"/>
    <property type="project" value="TreeGrafter"/>
</dbReference>
<comment type="subcellular location">
    <subcellularLocation>
        <location evidence="1">Membrane</location>
        <topology evidence="1">Single-pass type IV membrane protein</topology>
    </subcellularLocation>
</comment>
<dbReference type="CDD" id="cd15848">
    <property type="entry name" value="SNARE_syntaxin1-like"/>
    <property type="match status" value="1"/>
</dbReference>
<evidence type="ECO:0000259" key="8">
    <source>
        <dbReference type="PROSITE" id="PS50192"/>
    </source>
</evidence>
<dbReference type="SUPFAM" id="SSF47661">
    <property type="entry name" value="t-snare proteins"/>
    <property type="match status" value="1"/>
</dbReference>
<sequence>MIDRFNDLARRPHYSNLNVEMEDQNIDHSAHSGDTKELGKFMEEYYNEVQEIRENIQKTETKLGELQKLYNQYLSAIIAEEQRTLKQRQKMLIEETGRSVQKIQTDLRNMHDRTQQIEHEEGNANSPAVRIRKQQHALLTKDFISVLNLYQDLQQQFKSNYKNRLKRILKIVNSSSGNSNGEDFDRTVDEMVEKNTLNPSDLIQQSMDGLTSSQSATLDAYYNEATETHDDLKQIEYSLRQLHQMFMDFALLVEQQDELMDNIEYNVASTVEYVEKGIKDIKNARKNQGRSRKCIVVTIIIIVIFTVIIAILLAVGIPLGLSLSGLIKR</sequence>
<dbReference type="VEuPathDB" id="AmoebaDB:FDP41_008557"/>
<dbReference type="AlphaFoldDB" id="A0A2P1N6T3"/>